<dbReference type="OrthoDB" id="6877134at2"/>
<dbReference type="Proteomes" id="UP000317663">
    <property type="component" value="Unassembled WGS sequence"/>
</dbReference>
<dbReference type="GO" id="GO:0044659">
    <property type="term" value="P:viral release from host cell by cytolysis"/>
    <property type="evidence" value="ECO:0007669"/>
    <property type="project" value="InterPro"/>
</dbReference>
<keyword evidence="1" id="KW-1133">Transmembrane helix</keyword>
<dbReference type="AlphaFoldDB" id="A0A502GL75"/>
<protein>
    <submittedName>
        <fullName evidence="2">Lysis protein</fullName>
    </submittedName>
</protein>
<keyword evidence="3" id="KW-1185">Reference proteome</keyword>
<keyword evidence="1" id="KW-0812">Transmembrane</keyword>
<evidence type="ECO:0000256" key="1">
    <source>
        <dbReference type="SAM" id="Phobius"/>
    </source>
</evidence>
<accession>A0A502GL75</accession>
<sequence length="166" mass="18070">MVNKTAAVLTVLISALIGALMWAAFHYYGKTISQQKEISVATALADTRLMTINSMAEQQQAVADIDAKYIQELSDAQKNIGDLRVAVDSGTKQLHVNATCNPKRVSKTGTTAIVDDAATARLTDAAQSNYFTLRERIETATKQIAGLQAYILALQKQAKNLEARQR</sequence>
<dbReference type="InterPro" id="IPR004929">
    <property type="entry name" value="I-spanin"/>
</dbReference>
<reference evidence="2 3" key="1">
    <citation type="journal article" date="2019" name="Environ. Microbiol.">
        <title>Species interactions and distinct microbial communities in high Arctic permafrost affected cryosols are associated with the CH4 and CO2 gas fluxes.</title>
        <authorList>
            <person name="Altshuler I."/>
            <person name="Hamel J."/>
            <person name="Turney S."/>
            <person name="Magnuson E."/>
            <person name="Levesque R."/>
            <person name="Greer C."/>
            <person name="Whyte L.G."/>
        </authorList>
    </citation>
    <scope>NUCLEOTIDE SEQUENCE [LARGE SCALE GENOMIC DNA]</scope>
    <source>
        <strain evidence="2 3">E4</strain>
    </source>
</reference>
<comment type="caution">
    <text evidence="2">The sequence shown here is derived from an EMBL/GenBank/DDBJ whole genome shotgun (WGS) entry which is preliminary data.</text>
</comment>
<keyword evidence="1" id="KW-0472">Membrane</keyword>
<dbReference type="EMBL" id="RCZD01000004">
    <property type="protein sequence ID" value="TPG62571.1"/>
    <property type="molecule type" value="Genomic_DNA"/>
</dbReference>
<name>A0A502GL75_9GAMM</name>
<gene>
    <name evidence="2" type="ORF">EAH77_08760</name>
</gene>
<proteinExistence type="predicted"/>
<evidence type="ECO:0000313" key="3">
    <source>
        <dbReference type="Proteomes" id="UP000317663"/>
    </source>
</evidence>
<dbReference type="Pfam" id="PF03245">
    <property type="entry name" value="Phage_lysis"/>
    <property type="match status" value="1"/>
</dbReference>
<dbReference type="RefSeq" id="WP_140471748.1">
    <property type="nucleotide sequence ID" value="NZ_RCZD01000004.1"/>
</dbReference>
<feature type="transmembrane region" description="Helical" evidence="1">
    <location>
        <begin position="6"/>
        <end position="28"/>
    </location>
</feature>
<evidence type="ECO:0000313" key="2">
    <source>
        <dbReference type="EMBL" id="TPG62571.1"/>
    </source>
</evidence>
<organism evidence="2 3">
    <name type="scientific">Ewingella americana</name>
    <dbReference type="NCBI Taxonomy" id="41202"/>
    <lineage>
        <taxon>Bacteria</taxon>
        <taxon>Pseudomonadati</taxon>
        <taxon>Pseudomonadota</taxon>
        <taxon>Gammaproteobacteria</taxon>
        <taxon>Enterobacterales</taxon>
        <taxon>Yersiniaceae</taxon>
        <taxon>Ewingella</taxon>
    </lineage>
</organism>